<evidence type="ECO:0000313" key="2">
    <source>
        <dbReference type="Proteomes" id="UP000219338"/>
    </source>
</evidence>
<dbReference type="Pfam" id="PF11093">
    <property type="entry name" value="Mitochondr_Som1"/>
    <property type="match status" value="1"/>
</dbReference>
<dbReference type="AlphaFoldDB" id="A0A284RVS1"/>
<accession>A0A284RVS1</accession>
<dbReference type="Proteomes" id="UP000219338">
    <property type="component" value="Unassembled WGS sequence"/>
</dbReference>
<proteinExistence type="predicted"/>
<reference evidence="2" key="1">
    <citation type="journal article" date="2017" name="Nat. Ecol. Evol.">
        <title>Genome expansion and lineage-specific genetic innovations in the forest pathogenic fungi Armillaria.</title>
        <authorList>
            <person name="Sipos G."/>
            <person name="Prasanna A.N."/>
            <person name="Walter M.C."/>
            <person name="O'Connor E."/>
            <person name="Balint B."/>
            <person name="Krizsan K."/>
            <person name="Kiss B."/>
            <person name="Hess J."/>
            <person name="Varga T."/>
            <person name="Slot J."/>
            <person name="Riley R."/>
            <person name="Boka B."/>
            <person name="Rigling D."/>
            <person name="Barry K."/>
            <person name="Lee J."/>
            <person name="Mihaltcheva S."/>
            <person name="LaButti K."/>
            <person name="Lipzen A."/>
            <person name="Waldron R."/>
            <person name="Moloney N.M."/>
            <person name="Sperisen C."/>
            <person name="Kredics L."/>
            <person name="Vagvoelgyi C."/>
            <person name="Patrignani A."/>
            <person name="Fitzpatrick D."/>
            <person name="Nagy I."/>
            <person name="Doyle S."/>
            <person name="Anderson J.B."/>
            <person name="Grigoriev I.V."/>
            <person name="Gueldener U."/>
            <person name="Muensterkoetter M."/>
            <person name="Nagy L.G."/>
        </authorList>
    </citation>
    <scope>NUCLEOTIDE SEQUENCE [LARGE SCALE GENOMIC DNA]</scope>
    <source>
        <strain evidence="2">C18/9</strain>
    </source>
</reference>
<evidence type="ECO:0000313" key="1">
    <source>
        <dbReference type="EMBL" id="SJL12863.1"/>
    </source>
</evidence>
<name>A0A284RVS1_ARMOS</name>
<organism evidence="1 2">
    <name type="scientific">Armillaria ostoyae</name>
    <name type="common">Armillaria root rot fungus</name>
    <dbReference type="NCBI Taxonomy" id="47428"/>
    <lineage>
        <taxon>Eukaryota</taxon>
        <taxon>Fungi</taxon>
        <taxon>Dikarya</taxon>
        <taxon>Basidiomycota</taxon>
        <taxon>Agaricomycotina</taxon>
        <taxon>Agaricomycetes</taxon>
        <taxon>Agaricomycetidae</taxon>
        <taxon>Agaricales</taxon>
        <taxon>Marasmiineae</taxon>
        <taxon>Physalacriaceae</taxon>
        <taxon>Armillaria</taxon>
    </lineage>
</organism>
<dbReference type="GO" id="GO:0042720">
    <property type="term" value="C:mitochondrial inner membrane peptidase complex"/>
    <property type="evidence" value="ECO:0007669"/>
    <property type="project" value="InterPro"/>
</dbReference>
<dbReference type="EMBL" id="FUEG01000018">
    <property type="protein sequence ID" value="SJL12863.1"/>
    <property type="molecule type" value="Genomic_DNA"/>
</dbReference>
<dbReference type="InterPro" id="IPR024645">
    <property type="entry name" value="Mitochondr_Som1"/>
</dbReference>
<sequence>MEGRQKGCQIAEIVQYSCKPSKNKEGKRAVDCFPIVRLFRICAGRPAIEITRVVTISDQGEVIIPSNIDKILPKGKPFSEIHREHGADDEMSG</sequence>
<keyword evidence="2" id="KW-1185">Reference proteome</keyword>
<dbReference type="OrthoDB" id="3983163at2759"/>
<dbReference type="OMA" id="WRDITRY"/>
<gene>
    <name evidence="1" type="ORF">ARMOST_16295</name>
</gene>
<protein>
    <submittedName>
        <fullName evidence="1">Uncharacterized protein</fullName>
    </submittedName>
</protein>